<dbReference type="GO" id="GO:0006355">
    <property type="term" value="P:regulation of DNA-templated transcription"/>
    <property type="evidence" value="ECO:0007669"/>
    <property type="project" value="InterPro"/>
</dbReference>
<dbReference type="PRINTS" id="PR00038">
    <property type="entry name" value="HTHLUXR"/>
</dbReference>
<dbReference type="RefSeq" id="WP_114546099.1">
    <property type="nucleotide sequence ID" value="NZ_PPTT01000011.1"/>
</dbReference>
<feature type="transmembrane region" description="Helical" evidence="4">
    <location>
        <begin position="340"/>
        <end position="361"/>
    </location>
</feature>
<feature type="transmembrane region" description="Helical" evidence="4">
    <location>
        <begin position="128"/>
        <end position="148"/>
    </location>
</feature>
<gene>
    <name evidence="6" type="ORF">C1876_07495</name>
    <name evidence="7" type="ORF">DMP09_01205</name>
</gene>
<evidence type="ECO:0000256" key="1">
    <source>
        <dbReference type="ARBA" id="ARBA00023015"/>
    </source>
</evidence>
<evidence type="ECO:0000313" key="8">
    <source>
        <dbReference type="Proteomes" id="UP000253817"/>
    </source>
</evidence>
<dbReference type="InterPro" id="IPR036388">
    <property type="entry name" value="WH-like_DNA-bd_sf"/>
</dbReference>
<dbReference type="Pfam" id="PF00196">
    <property type="entry name" value="GerE"/>
    <property type="match status" value="1"/>
</dbReference>
<keyword evidence="8" id="KW-1185">Reference proteome</keyword>
<comment type="caution">
    <text evidence="7">The sequence shown here is derived from an EMBL/GenBank/DDBJ whole genome shotgun (WGS) entry which is preliminary data.</text>
</comment>
<feature type="transmembrane region" description="Helical" evidence="4">
    <location>
        <begin position="226"/>
        <end position="248"/>
    </location>
</feature>
<feature type="transmembrane region" description="Helical" evidence="4">
    <location>
        <begin position="160"/>
        <end position="181"/>
    </location>
</feature>
<dbReference type="GO" id="GO:0003677">
    <property type="term" value="F:DNA binding"/>
    <property type="evidence" value="ECO:0007669"/>
    <property type="project" value="UniProtKB-KW"/>
</dbReference>
<keyword evidence="4" id="KW-1133">Transmembrane helix</keyword>
<protein>
    <submittedName>
        <fullName evidence="7">LuxR family transcriptional regulator</fullName>
    </submittedName>
</protein>
<dbReference type="AlphaFoldDB" id="A0A3N0J1N3"/>
<reference evidence="9" key="2">
    <citation type="submission" date="2018-05" db="EMBL/GenBank/DDBJ databases">
        <title>Genome Sequencing of selected type strains of the family Eggerthellaceae.</title>
        <authorList>
            <person name="Danylec N."/>
            <person name="Stoll D.A."/>
            <person name="Doetsch A."/>
            <person name="Huch M."/>
        </authorList>
    </citation>
    <scope>NUCLEOTIDE SEQUENCE [LARGE SCALE GENOMIC DNA]</scope>
    <source>
        <strain evidence="9">DSM 16107</strain>
    </source>
</reference>
<dbReference type="PROSITE" id="PS50043">
    <property type="entry name" value="HTH_LUXR_2"/>
    <property type="match status" value="1"/>
</dbReference>
<evidence type="ECO:0000259" key="5">
    <source>
        <dbReference type="PROSITE" id="PS50043"/>
    </source>
</evidence>
<keyword evidence="4" id="KW-0812">Transmembrane</keyword>
<dbReference type="SUPFAM" id="SSF46894">
    <property type="entry name" value="C-terminal effector domain of the bipartite response regulators"/>
    <property type="match status" value="1"/>
</dbReference>
<evidence type="ECO:0000256" key="2">
    <source>
        <dbReference type="ARBA" id="ARBA00023125"/>
    </source>
</evidence>
<keyword evidence="3" id="KW-0804">Transcription</keyword>
<accession>A0A3N0J1N3</accession>
<dbReference type="CDD" id="cd06170">
    <property type="entry name" value="LuxR_C_like"/>
    <property type="match status" value="1"/>
</dbReference>
<keyword evidence="4" id="KW-0472">Membrane</keyword>
<keyword evidence="2" id="KW-0238">DNA-binding</keyword>
<evidence type="ECO:0000313" key="7">
    <source>
        <dbReference type="EMBL" id="RNM43095.1"/>
    </source>
</evidence>
<feature type="transmembrane region" description="Helical" evidence="4">
    <location>
        <begin position="60"/>
        <end position="82"/>
    </location>
</feature>
<evidence type="ECO:0000313" key="9">
    <source>
        <dbReference type="Proteomes" id="UP000270112"/>
    </source>
</evidence>
<evidence type="ECO:0000313" key="6">
    <source>
        <dbReference type="EMBL" id="RDB69074.1"/>
    </source>
</evidence>
<feature type="transmembrane region" description="Helical" evidence="4">
    <location>
        <begin position="373"/>
        <end position="394"/>
    </location>
</feature>
<dbReference type="EMBL" id="PPTT01000011">
    <property type="protein sequence ID" value="RDB69074.1"/>
    <property type="molecule type" value="Genomic_DNA"/>
</dbReference>
<dbReference type="InterPro" id="IPR000792">
    <property type="entry name" value="Tscrpt_reg_LuxR_C"/>
</dbReference>
<dbReference type="PANTHER" id="PTHR44688">
    <property type="entry name" value="DNA-BINDING TRANSCRIPTIONAL ACTIVATOR DEVR_DOSR"/>
    <property type="match status" value="1"/>
</dbReference>
<reference evidence="7" key="3">
    <citation type="journal article" date="2019" name="Microbiol. Resour. Announc.">
        <title>Draft Genome Sequences of Type Strains of Gordonibacter faecihominis, Paraeggerthella hongkongensis, Parvibacter caecicola,Slackia equolifaciens, Slackia faecicanis, and Slackia isoflavoniconvertens.</title>
        <authorList>
            <person name="Danylec N."/>
            <person name="Stoll D.A."/>
            <person name="Dotsch A."/>
            <person name="Huch M."/>
        </authorList>
    </citation>
    <scope>NUCLEOTIDE SEQUENCE</scope>
    <source>
        <strain evidence="7">DSM 16107</strain>
    </source>
</reference>
<feature type="transmembrane region" description="Helical" evidence="4">
    <location>
        <begin position="20"/>
        <end position="40"/>
    </location>
</feature>
<dbReference type="Proteomes" id="UP000270112">
    <property type="component" value="Unassembled WGS sequence"/>
</dbReference>
<evidence type="ECO:0000256" key="4">
    <source>
        <dbReference type="SAM" id="Phobius"/>
    </source>
</evidence>
<feature type="transmembrane region" description="Helical" evidence="4">
    <location>
        <begin position="254"/>
        <end position="277"/>
    </location>
</feature>
<dbReference type="Proteomes" id="UP000253817">
    <property type="component" value="Unassembled WGS sequence"/>
</dbReference>
<dbReference type="InterPro" id="IPR016032">
    <property type="entry name" value="Sig_transdc_resp-reg_C-effctor"/>
</dbReference>
<organism evidence="7 9">
    <name type="scientific">Eggerthella sinensis</name>
    <dbReference type="NCBI Taxonomy" id="242230"/>
    <lineage>
        <taxon>Bacteria</taxon>
        <taxon>Bacillati</taxon>
        <taxon>Actinomycetota</taxon>
        <taxon>Coriobacteriia</taxon>
        <taxon>Eggerthellales</taxon>
        <taxon>Eggerthellaceae</taxon>
        <taxon>Eggerthella</taxon>
    </lineage>
</organism>
<feature type="domain" description="HTH luxR-type" evidence="5">
    <location>
        <begin position="424"/>
        <end position="489"/>
    </location>
</feature>
<name>A0A3N0J1N3_9ACTN</name>
<reference evidence="6 8" key="1">
    <citation type="journal article" date="2018" name="Elife">
        <title>Discovery and characterization of a prevalent human gut bacterial enzyme sufficient for the inactivation of a family of plant toxins.</title>
        <authorList>
            <person name="Koppel N."/>
            <person name="Bisanz J.E."/>
            <person name="Pandelia M.E."/>
            <person name="Turnbaugh P.J."/>
            <person name="Balskus E.P."/>
        </authorList>
    </citation>
    <scope>NUCLEOTIDE SEQUENCE [LARGE SCALE GENOMIC DNA]</scope>
    <source>
        <strain evidence="6 8">DSM 16107</strain>
    </source>
</reference>
<proteinExistence type="predicted"/>
<feature type="transmembrane region" description="Helical" evidence="4">
    <location>
        <begin position="312"/>
        <end position="333"/>
    </location>
</feature>
<keyword evidence="1" id="KW-0805">Transcription regulation</keyword>
<sequence length="502" mass="55172">MKANQVINEQSERMRILQKLARSIVTRPYLLTALTLYWTWVNLAFQGPLFFPSVELSSGLLYPAWIGPVAAYALAYAVLGRWFRPLTSAFRQRWYVGAVAGLMMAGALVCFVWMQWFEASLQTPIHYVLYTVGSLGVGVGTACFLVEWARVFGFLGPQEVLFQGIVAMLGSALTICLLSFLPLVVGQLLFVLIPVPLALCFYRVMRDLPRKTVFEHGMNTPLRLPYKLVITAFIHGLALGVLLGSLVMEGSDPVTILVNASSFVLAALLLLLTAVFVKMDFNHLVYQVGFPLMAFGALLVACVRGVPVVGESLQLIGFCYVHLLMWGVCSYLTKTFELPAAWVVAWPTCAAMAGQILGGSASSWLAQLPGSTGSLQVAAMVVSFVLLFSALLMLSNRNLTTGWGIARPANPVNTDTTLDAVTQMLSVENSLTPRESEILGMMARGRNRRFISEELVLSEETVKSHVYGMYRKLGIHSQQELLDLVEVRASGVEEQPQKAVFE</sequence>
<feature type="transmembrane region" description="Helical" evidence="4">
    <location>
        <begin position="187"/>
        <end position="205"/>
    </location>
</feature>
<feature type="transmembrane region" description="Helical" evidence="4">
    <location>
        <begin position="94"/>
        <end position="116"/>
    </location>
</feature>
<dbReference type="OrthoDB" id="3170217at2"/>
<dbReference type="EMBL" id="QICC01000003">
    <property type="protein sequence ID" value="RNM43095.1"/>
    <property type="molecule type" value="Genomic_DNA"/>
</dbReference>
<feature type="transmembrane region" description="Helical" evidence="4">
    <location>
        <begin position="284"/>
        <end position="306"/>
    </location>
</feature>
<dbReference type="PANTHER" id="PTHR44688:SF16">
    <property type="entry name" value="DNA-BINDING TRANSCRIPTIONAL ACTIVATOR DEVR_DOSR"/>
    <property type="match status" value="1"/>
</dbReference>
<dbReference type="Gene3D" id="1.10.10.10">
    <property type="entry name" value="Winged helix-like DNA-binding domain superfamily/Winged helix DNA-binding domain"/>
    <property type="match status" value="1"/>
</dbReference>
<evidence type="ECO:0000256" key="3">
    <source>
        <dbReference type="ARBA" id="ARBA00023163"/>
    </source>
</evidence>
<dbReference type="SMART" id="SM00421">
    <property type="entry name" value="HTH_LUXR"/>
    <property type="match status" value="1"/>
</dbReference>